<feature type="domain" description="DHHA1" evidence="7">
    <location>
        <begin position="363"/>
        <end position="445"/>
    </location>
</feature>
<dbReference type="Gene3D" id="3.10.310.30">
    <property type="match status" value="1"/>
</dbReference>
<dbReference type="GO" id="GO:0003676">
    <property type="term" value="F:nucleic acid binding"/>
    <property type="evidence" value="ECO:0007669"/>
    <property type="project" value="InterPro"/>
</dbReference>
<evidence type="ECO:0000256" key="5">
    <source>
        <dbReference type="ARBA" id="ARBA00022839"/>
    </source>
</evidence>
<evidence type="ECO:0000259" key="8">
    <source>
        <dbReference type="Pfam" id="PF17768"/>
    </source>
</evidence>
<dbReference type="PANTHER" id="PTHR30255">
    <property type="entry name" value="SINGLE-STRANDED-DNA-SPECIFIC EXONUCLEASE RECJ"/>
    <property type="match status" value="1"/>
</dbReference>
<keyword evidence="3" id="KW-0540">Nuclease</keyword>
<dbReference type="Gene3D" id="3.90.1640.30">
    <property type="match status" value="1"/>
</dbReference>
<dbReference type="InterPro" id="IPR051673">
    <property type="entry name" value="SSDNA_exonuclease_RecJ"/>
</dbReference>
<dbReference type="InterPro" id="IPR003156">
    <property type="entry name" value="DHHA1_dom"/>
</dbReference>
<evidence type="ECO:0000313" key="9">
    <source>
        <dbReference type="EMBL" id="CAA9573215.1"/>
    </source>
</evidence>
<dbReference type="InterPro" id="IPR001667">
    <property type="entry name" value="DDH_dom"/>
</dbReference>
<evidence type="ECO:0000256" key="3">
    <source>
        <dbReference type="ARBA" id="ARBA00022722"/>
    </source>
</evidence>
<feature type="domain" description="DDH" evidence="6">
    <location>
        <begin position="74"/>
        <end position="236"/>
    </location>
</feature>
<dbReference type="InterPro" id="IPR004610">
    <property type="entry name" value="RecJ"/>
</dbReference>
<proteinExistence type="inferred from homology"/>
<dbReference type="Pfam" id="PF02272">
    <property type="entry name" value="DHHA1"/>
    <property type="match status" value="1"/>
</dbReference>
<keyword evidence="5" id="KW-0269">Exonuclease</keyword>
<evidence type="ECO:0000256" key="1">
    <source>
        <dbReference type="ARBA" id="ARBA00005915"/>
    </source>
</evidence>
<dbReference type="AlphaFoldDB" id="A0A6J4VGU8"/>
<comment type="similarity">
    <text evidence="1">Belongs to the RecJ family.</text>
</comment>
<feature type="domain" description="RecJ OB" evidence="8">
    <location>
        <begin position="464"/>
        <end position="570"/>
    </location>
</feature>
<dbReference type="GO" id="GO:0008409">
    <property type="term" value="F:5'-3' exonuclease activity"/>
    <property type="evidence" value="ECO:0007669"/>
    <property type="project" value="InterPro"/>
</dbReference>
<dbReference type="InterPro" id="IPR041122">
    <property type="entry name" value="RecJ_OB"/>
</dbReference>
<dbReference type="Pfam" id="PF01368">
    <property type="entry name" value="DHH"/>
    <property type="match status" value="1"/>
</dbReference>
<dbReference type="InterPro" id="IPR038763">
    <property type="entry name" value="DHH_sf"/>
</dbReference>
<keyword evidence="4" id="KW-0378">Hydrolase</keyword>
<dbReference type="GO" id="GO:0006281">
    <property type="term" value="P:DNA repair"/>
    <property type="evidence" value="ECO:0007669"/>
    <property type="project" value="InterPro"/>
</dbReference>
<accession>A0A6J4VGU8</accession>
<dbReference type="NCBIfam" id="TIGR00644">
    <property type="entry name" value="recJ"/>
    <property type="match status" value="1"/>
</dbReference>
<reference evidence="9" key="1">
    <citation type="submission" date="2020-02" db="EMBL/GenBank/DDBJ databases">
        <authorList>
            <person name="Meier V. D."/>
        </authorList>
    </citation>
    <scope>NUCLEOTIDE SEQUENCE</scope>
    <source>
        <strain evidence="9">AVDCRST_MAG88</strain>
    </source>
</reference>
<dbReference type="PANTHER" id="PTHR30255:SF2">
    <property type="entry name" value="SINGLE-STRANDED-DNA-SPECIFIC EXONUCLEASE RECJ"/>
    <property type="match status" value="1"/>
</dbReference>
<dbReference type="EMBL" id="CADCWM010000632">
    <property type="protein sequence ID" value="CAA9573215.1"/>
    <property type="molecule type" value="Genomic_DNA"/>
</dbReference>
<evidence type="ECO:0000256" key="4">
    <source>
        <dbReference type="ARBA" id="ARBA00022801"/>
    </source>
</evidence>
<evidence type="ECO:0000256" key="2">
    <source>
        <dbReference type="ARBA" id="ARBA00019841"/>
    </source>
</evidence>
<protein>
    <recommendedName>
        <fullName evidence="2">Single-stranded-DNA-specific exonuclease RecJ</fullName>
    </recommendedName>
</protein>
<evidence type="ECO:0000259" key="7">
    <source>
        <dbReference type="Pfam" id="PF02272"/>
    </source>
</evidence>
<dbReference type="GO" id="GO:0006310">
    <property type="term" value="P:DNA recombination"/>
    <property type="evidence" value="ECO:0007669"/>
    <property type="project" value="InterPro"/>
</dbReference>
<dbReference type="Pfam" id="PF17768">
    <property type="entry name" value="RecJ_OB"/>
    <property type="match status" value="1"/>
</dbReference>
<evidence type="ECO:0000259" key="6">
    <source>
        <dbReference type="Pfam" id="PF01368"/>
    </source>
</evidence>
<name>A0A6J4VGU8_9BACT</name>
<gene>
    <name evidence="9" type="ORF">AVDCRST_MAG88-2548</name>
</gene>
<sequence length="577" mass="61242">MRYRWQDPPITIPAGARVESALAALLAARGIAGAAAVAAFLKPTPSSLADPLLMADLTRALDRLGVAHRRGETIAVWGDYDVDGLSSTALLCRALGGMGFRVRPHVPHRVRDGYGLNTTGLDRLAEEGVSLLVAVDCGTSNGAEIAHARALGLDTIVLDHHHVRDGESMAAAPAGAVAFVNPRRGDCPYPFKEYAAVGVAYTLVRALVREGFSLGGPWGEDEADLLDLLDLVALGTVADVVPLQGENRTLVAWGLDALRHTAHPGLLALCRVAGVEPARLRSWDIGHVIGPRLNAAGRIAEPELALRLLLSRSAAEAEPLAVELDRLNRERQRELARIVGEATARVEADGPPGDDRPLLQIDGPGWTAGVAGLVASRLTERYARPVLILERGDRVSKGSARSVDGFNMIEALTACGDLLHHYGGHARAAGLTVANESLPALHERLVALAAAQLDAERLRPTLALDVELPPAALSADAERALARLEPFGHGNPEPLLLVRGVEVRWPKGSADGKHLFFTIASGGGRGMRGVAFGQGARVAELRQGARIDLAGTLRRDLWAGEERVEFHVRDFRPAAGA</sequence>
<dbReference type="SUPFAM" id="SSF64182">
    <property type="entry name" value="DHH phosphoesterases"/>
    <property type="match status" value="1"/>
</dbReference>
<organism evidence="9">
    <name type="scientific">uncultured Thermomicrobiales bacterium</name>
    <dbReference type="NCBI Taxonomy" id="1645740"/>
    <lineage>
        <taxon>Bacteria</taxon>
        <taxon>Pseudomonadati</taxon>
        <taxon>Thermomicrobiota</taxon>
        <taxon>Thermomicrobia</taxon>
        <taxon>Thermomicrobiales</taxon>
        <taxon>environmental samples</taxon>
    </lineage>
</organism>